<comment type="caution">
    <text evidence="1">The sequence shown here is derived from an EMBL/GenBank/DDBJ whole genome shotgun (WGS) entry which is preliminary data.</text>
</comment>
<gene>
    <name evidence="1" type="ORF">NUW58_g215</name>
</gene>
<keyword evidence="2" id="KW-1185">Reference proteome</keyword>
<sequence>MQTSSGTWLFGALFTFRYLRTIASIPIYLSTKPKPLQNPPKFTGKDVTVIIPTTFKSPPELIKCLRTITACSPFAIYIVTSDANVAPLSRYCHERALDVPVLGVSRLNKREQILKALPLVKTAITCLADDDVLWPARFLDYLLAVFEDPEVGAGGPLQRVRRNERPDAWNFLGIGYLERRVWNNLATNSVDGSISTLSGRTAAYRTEILQTGEFSKYFLSDSWRGKAISYGDDKCLTRYVYSHGWKIVIQPDPRATIETTVEPDRKYISQCLRWARGHWQGNFTVMSKETYWYSPRYIWGLYYIYLGQFQTPALLIDGLLFFFLSLALKTASTNTANIAYVCLGVWICFTKLVKLIPHFWRYPSDMKFIPLSILFSYAHGFINLYAAFTLQTTQWGSQNLSELEGARMNARGMPNCLLQEKVDK</sequence>
<dbReference type="Proteomes" id="UP001143856">
    <property type="component" value="Unassembled WGS sequence"/>
</dbReference>
<reference evidence="1" key="1">
    <citation type="submission" date="2022-10" db="EMBL/GenBank/DDBJ databases">
        <title>Genome Sequence of Xylaria curta.</title>
        <authorList>
            <person name="Buettner E."/>
        </authorList>
    </citation>
    <scope>NUCLEOTIDE SEQUENCE</scope>
    <source>
        <strain evidence="1">Babe10</strain>
    </source>
</reference>
<evidence type="ECO:0000313" key="2">
    <source>
        <dbReference type="Proteomes" id="UP001143856"/>
    </source>
</evidence>
<dbReference type="EMBL" id="JAPDGR010000017">
    <property type="protein sequence ID" value="KAJ2998776.1"/>
    <property type="molecule type" value="Genomic_DNA"/>
</dbReference>
<protein>
    <submittedName>
        <fullName evidence="1">Uncharacterized protein</fullName>
    </submittedName>
</protein>
<organism evidence="1 2">
    <name type="scientific">Xylaria curta</name>
    <dbReference type="NCBI Taxonomy" id="42375"/>
    <lineage>
        <taxon>Eukaryota</taxon>
        <taxon>Fungi</taxon>
        <taxon>Dikarya</taxon>
        <taxon>Ascomycota</taxon>
        <taxon>Pezizomycotina</taxon>
        <taxon>Sordariomycetes</taxon>
        <taxon>Xylariomycetidae</taxon>
        <taxon>Xylariales</taxon>
        <taxon>Xylariaceae</taxon>
        <taxon>Xylaria</taxon>
    </lineage>
</organism>
<evidence type="ECO:0000313" key="1">
    <source>
        <dbReference type="EMBL" id="KAJ2998776.1"/>
    </source>
</evidence>
<accession>A0ACC1PTE4</accession>
<proteinExistence type="predicted"/>
<name>A0ACC1PTE4_9PEZI</name>